<evidence type="ECO:0000256" key="2">
    <source>
        <dbReference type="ARBA" id="ARBA00022484"/>
    </source>
</evidence>
<dbReference type="GO" id="GO:0030422">
    <property type="term" value="P:siRNA processing"/>
    <property type="evidence" value="ECO:0007669"/>
    <property type="project" value="TreeGrafter"/>
</dbReference>
<evidence type="ECO:0000256" key="8">
    <source>
        <dbReference type="RuleBase" id="RU363098"/>
    </source>
</evidence>
<evidence type="ECO:0000259" key="13">
    <source>
        <dbReference type="Pfam" id="PF26253"/>
    </source>
</evidence>
<name>A0A1R3J3L3_COCAP</name>
<dbReference type="CDD" id="cd00590">
    <property type="entry name" value="RRM_SF"/>
    <property type="match status" value="1"/>
</dbReference>
<keyword evidence="15" id="KW-1185">Reference proteome</keyword>
<dbReference type="OrthoDB" id="6513042at2759"/>
<dbReference type="Pfam" id="PF26250">
    <property type="entry name" value="RRM_RdRP1_2"/>
    <property type="match status" value="1"/>
</dbReference>
<evidence type="ECO:0000256" key="7">
    <source>
        <dbReference type="ARBA" id="ARBA00048744"/>
    </source>
</evidence>
<keyword evidence="5 8" id="KW-0694">RNA-binding</keyword>
<dbReference type="Pfam" id="PF26253">
    <property type="entry name" value="RdRP_head"/>
    <property type="match status" value="1"/>
</dbReference>
<dbReference type="InterPro" id="IPR007855">
    <property type="entry name" value="RDRP"/>
</dbReference>
<evidence type="ECO:0000256" key="6">
    <source>
        <dbReference type="ARBA" id="ARBA00023158"/>
    </source>
</evidence>
<dbReference type="GO" id="GO:0031380">
    <property type="term" value="C:nuclear RNA-directed RNA polymerase complex"/>
    <property type="evidence" value="ECO:0007669"/>
    <property type="project" value="TreeGrafter"/>
</dbReference>
<feature type="domain" description="RDRP helical" evidence="12">
    <location>
        <begin position="265"/>
        <end position="346"/>
    </location>
</feature>
<dbReference type="Pfam" id="PF26252">
    <property type="entry name" value="RdRP_helical"/>
    <property type="match status" value="1"/>
</dbReference>
<dbReference type="STRING" id="210143.A0A1R3J3L3"/>
<keyword evidence="3 8" id="KW-0808">Transferase</keyword>
<feature type="domain" description="RDR1/2-like PH-like" evidence="10">
    <location>
        <begin position="106"/>
        <end position="243"/>
    </location>
</feature>
<comment type="function">
    <text evidence="8">Probably involved in the RNA silencing pathway and required for the generation of small interfering RNAs (siRNAs).</text>
</comment>
<dbReference type="GO" id="GO:0003968">
    <property type="term" value="F:RNA-directed RNA polymerase activity"/>
    <property type="evidence" value="ECO:0007669"/>
    <property type="project" value="UniProtKB-KW"/>
</dbReference>
<organism evidence="14 15">
    <name type="scientific">Corchorus capsularis</name>
    <name type="common">Jute</name>
    <dbReference type="NCBI Taxonomy" id="210143"/>
    <lineage>
        <taxon>Eukaryota</taxon>
        <taxon>Viridiplantae</taxon>
        <taxon>Streptophyta</taxon>
        <taxon>Embryophyta</taxon>
        <taxon>Tracheophyta</taxon>
        <taxon>Spermatophyta</taxon>
        <taxon>Magnoliopsida</taxon>
        <taxon>eudicotyledons</taxon>
        <taxon>Gunneridae</taxon>
        <taxon>Pentapetalae</taxon>
        <taxon>rosids</taxon>
        <taxon>malvids</taxon>
        <taxon>Malvales</taxon>
        <taxon>Malvaceae</taxon>
        <taxon>Grewioideae</taxon>
        <taxon>Apeibeae</taxon>
        <taxon>Corchorus</taxon>
    </lineage>
</organism>
<dbReference type="Proteomes" id="UP000188268">
    <property type="component" value="Unassembled WGS sequence"/>
</dbReference>
<accession>A0A1R3J3L3</accession>
<keyword evidence="6 8" id="KW-0943">RNA-mediated gene silencing</keyword>
<protein>
    <recommendedName>
        <fullName evidence="8">RNA-dependent RNA polymerase</fullName>
        <ecNumber evidence="8">2.7.7.48</ecNumber>
    </recommendedName>
</protein>
<dbReference type="InterPro" id="IPR035979">
    <property type="entry name" value="RBD_domain_sf"/>
</dbReference>
<evidence type="ECO:0000259" key="9">
    <source>
        <dbReference type="Pfam" id="PF05183"/>
    </source>
</evidence>
<dbReference type="SUPFAM" id="SSF54928">
    <property type="entry name" value="RNA-binding domain, RBD"/>
    <property type="match status" value="1"/>
</dbReference>
<evidence type="ECO:0000256" key="4">
    <source>
        <dbReference type="ARBA" id="ARBA00022695"/>
    </source>
</evidence>
<dbReference type="PANTHER" id="PTHR23079:SF1">
    <property type="entry name" value="RNA-DEPENDENT RNA POLYMERASE 1"/>
    <property type="match status" value="1"/>
</dbReference>
<comment type="catalytic activity">
    <reaction evidence="7 8">
        <text>RNA(n) + a ribonucleoside 5'-triphosphate = RNA(n+1) + diphosphate</text>
        <dbReference type="Rhea" id="RHEA:21248"/>
        <dbReference type="Rhea" id="RHEA-COMP:14527"/>
        <dbReference type="Rhea" id="RHEA-COMP:17342"/>
        <dbReference type="ChEBI" id="CHEBI:33019"/>
        <dbReference type="ChEBI" id="CHEBI:61557"/>
        <dbReference type="ChEBI" id="CHEBI:140395"/>
        <dbReference type="EC" id="2.7.7.48"/>
    </reaction>
</comment>
<feature type="domain" description="RDRP C-terminal head" evidence="13">
    <location>
        <begin position="963"/>
        <end position="1114"/>
    </location>
</feature>
<dbReference type="InterPro" id="IPR058752">
    <property type="entry name" value="RDRP_C_head"/>
</dbReference>
<evidence type="ECO:0000256" key="5">
    <source>
        <dbReference type="ARBA" id="ARBA00022884"/>
    </source>
</evidence>
<dbReference type="InterPro" id="IPR057596">
    <property type="entry name" value="RDRP_core"/>
</dbReference>
<evidence type="ECO:0000256" key="1">
    <source>
        <dbReference type="ARBA" id="ARBA00005762"/>
    </source>
</evidence>
<dbReference type="PANTHER" id="PTHR23079">
    <property type="entry name" value="RNA-DEPENDENT RNA POLYMERASE"/>
    <property type="match status" value="1"/>
</dbReference>
<reference evidence="14 15" key="1">
    <citation type="submission" date="2013-09" db="EMBL/GenBank/DDBJ databases">
        <title>Corchorus capsularis genome sequencing.</title>
        <authorList>
            <person name="Alam M."/>
            <person name="Haque M.S."/>
            <person name="Islam M.S."/>
            <person name="Emdad E.M."/>
            <person name="Islam M.M."/>
            <person name="Ahmed B."/>
            <person name="Halim A."/>
            <person name="Hossen Q.M.M."/>
            <person name="Hossain M.Z."/>
            <person name="Ahmed R."/>
            <person name="Khan M.M."/>
            <person name="Islam R."/>
            <person name="Rashid M.M."/>
            <person name="Khan S.A."/>
            <person name="Rahman M.S."/>
            <person name="Alam M."/>
        </authorList>
    </citation>
    <scope>NUCLEOTIDE SEQUENCE [LARGE SCALE GENOMIC DNA]</scope>
    <source>
        <strain evidence="15">cv. CVL-1</strain>
        <tissue evidence="14">Whole seedling</tissue>
    </source>
</reference>
<dbReference type="Pfam" id="PF05183">
    <property type="entry name" value="RdRP"/>
    <property type="match status" value="1"/>
</dbReference>
<dbReference type="InterPro" id="IPR057590">
    <property type="entry name" value="PH_RDR1/2-like"/>
</dbReference>
<evidence type="ECO:0000259" key="11">
    <source>
        <dbReference type="Pfam" id="PF26250"/>
    </source>
</evidence>
<dbReference type="GO" id="GO:0003723">
    <property type="term" value="F:RNA binding"/>
    <property type="evidence" value="ECO:0007669"/>
    <property type="project" value="UniProtKB-KW"/>
</dbReference>
<keyword evidence="2 8" id="KW-0696">RNA-directed RNA polymerase</keyword>
<dbReference type="InterPro" id="IPR058751">
    <property type="entry name" value="RDRP_helical"/>
</dbReference>
<dbReference type="OMA" id="AMSPACI"/>
<evidence type="ECO:0000259" key="12">
    <source>
        <dbReference type="Pfam" id="PF26252"/>
    </source>
</evidence>
<feature type="domain" description="RDR1/2-like RRM" evidence="11">
    <location>
        <begin position="4"/>
        <end position="83"/>
    </location>
</feature>
<dbReference type="EMBL" id="AWWV01008701">
    <property type="protein sequence ID" value="OMO89431.1"/>
    <property type="molecule type" value="Genomic_DNA"/>
</dbReference>
<evidence type="ECO:0000256" key="3">
    <source>
        <dbReference type="ARBA" id="ARBA00022679"/>
    </source>
</evidence>
<feature type="domain" description="RDRP core" evidence="9">
    <location>
        <begin position="367"/>
        <end position="942"/>
    </location>
</feature>
<comment type="caution">
    <text evidence="14">The sequence shown here is derived from an EMBL/GenBank/DDBJ whole genome shotgun (WGS) entry which is preliminary data.</text>
</comment>
<gene>
    <name evidence="14" type="ORF">CCACVL1_07842</name>
</gene>
<dbReference type="Gramene" id="OMO89431">
    <property type="protein sequence ID" value="OMO89431"/>
    <property type="gene ID" value="CCACVL1_07842"/>
</dbReference>
<comment type="similarity">
    <text evidence="1 8">Belongs to the RdRP family.</text>
</comment>
<dbReference type="Pfam" id="PF24823">
    <property type="entry name" value="PH_RDR2"/>
    <property type="match status" value="1"/>
</dbReference>
<evidence type="ECO:0000313" key="14">
    <source>
        <dbReference type="EMBL" id="OMO89431.1"/>
    </source>
</evidence>
<evidence type="ECO:0000259" key="10">
    <source>
        <dbReference type="Pfam" id="PF24823"/>
    </source>
</evidence>
<keyword evidence="4 8" id="KW-0548">Nucleotidyltransferase</keyword>
<sequence length="1288" mass="145544">MGKTIKLFGFASAVSQEEVIEFLEEYIGKGTIEAVKVGQSKREGSRAHAKVQFKTEEDAERILSWTADRALWHKSSYLRAWTLKHDIIPQPKSQSFNLQSIDNLMLHIGCQVSSERFYVLWKHGDVSMKFGLKLDRLYFFLTYNSVDYKLELFDDNVWQIMLHYPLDKTRKFLIIQLLGAPRIYEKDASIPISSKEVPDDDQWIREVDFTPGNCIGQSFGLCLELPRGVKLPKFDQNFYYKKVEDKFSLEKGSVFSSNPVLVPIIVPPQGFDLPYSILFKVNSLVQHGCLPVPTLDANFFKLVDPSRINTAFIEHALEKLYSFRECCYEPVKWLDEQYKKYRESEKPPRPLLVAFDNGLVTIRRAQVTPSKVYFSGPEVNLSNRVLRNYINDIDNFLRVSFVDEELGKIRSTDLSSSTSVTSDGKRTKIYDRILSTLKNGLVIGDKKFEFLACSTSQLRENSIWMFASKPGLTAVDIREKMGHIHVIRNVAKYAARLGQSLSSSRETLEVKMNEIEIIPDIDGGTKYNFSDGIGKISAKLAKAVAKKCGLRTYTPSAFQIRYGGYKGVVAVDPTSSVKLSLRKSMRKFDADSTSLDVLSWSKKHPCYLNRQIIILLSTLGVEDIVFEKKQKEVIGQLDAILMDPERAKEAMEWISHGEITNVLREMLMCGYNPDSEPFLSMMLRTIRASKLLDLRTKTRIFVENGRSMMGCLDETGTLEYGQVFVQCSGLKPRQFPDDSLLTFSNGRVNQNCHVVEGTIVVAKNPCLHPGDVRVLKAVNAVVLHHIVDCIVFPQKGQRPHPNECSGSDLDGDMYFVSWDEDLIPPCRFPPMDYDPAASTLLDHDVTIEEVAEYFTNYILNDSLGIISNAHTAFADKEPTKALSEECIELAKLSSIAVDFPKTGIPAKIPHRLRVQQYPDFMEKPEKFTYESQSVIGKLYREVKAIATGVSDAKHFTMEVAEQSYDFDMEVDGFLDYVNDASHHKSVYDNKLANLMRYYGVKTEAEMMSGCIMKMSKSFDRRRDLETVVLAVKSLRKEARGWFYEKGDNDELEYSNVVGGNVLAKASAWYHVTYHPNFWGCYNDTPDLEHFISFPWCIYDKLIQIKKENSSKKSSFEGQANRGDGVHQKTSCASVSLSSTIDDGQFAERNDSDLSLPSVGIDNDSSDFQVNRGNVIFSRTVVGLDGSVVSTITSSVICSDISNNSQNRFDGTIRNRIDGNSSNMVGENSAGVLSLLDEQQTVQNLSALDSSLQSDLNVEVIPILESEEEILQSNLSEYIHFTVVLFFSY</sequence>
<dbReference type="InterPro" id="IPR058763">
    <property type="entry name" value="RRM_RDR1/2-like"/>
</dbReference>
<proteinExistence type="inferred from homology"/>
<evidence type="ECO:0000313" key="15">
    <source>
        <dbReference type="Proteomes" id="UP000188268"/>
    </source>
</evidence>
<dbReference type="EC" id="2.7.7.48" evidence="8"/>